<dbReference type="RefSeq" id="WP_092916669.1">
    <property type="nucleotide sequence ID" value="NZ_FOZN01000002.1"/>
</dbReference>
<dbReference type="Pfam" id="PF13411">
    <property type="entry name" value="MerR_1"/>
    <property type="match status" value="1"/>
</dbReference>
<dbReference type="SMART" id="SM00422">
    <property type="entry name" value="HTH_MERR"/>
    <property type="match status" value="1"/>
</dbReference>
<name>A0AA94HLM3_9MICO</name>
<keyword evidence="4" id="KW-1185">Reference proteome</keyword>
<dbReference type="Gene3D" id="1.25.10.10">
    <property type="entry name" value="Leucine-rich Repeat Variant"/>
    <property type="match status" value="2"/>
</dbReference>
<dbReference type="PANTHER" id="PTHR30204:SF93">
    <property type="entry name" value="HTH MERR-TYPE DOMAIN-CONTAINING PROTEIN"/>
    <property type="match status" value="1"/>
</dbReference>
<dbReference type="PRINTS" id="PR00040">
    <property type="entry name" value="HTHMERR"/>
</dbReference>
<dbReference type="AlphaFoldDB" id="A0AA94HLM3"/>
<dbReference type="GO" id="GO:0003700">
    <property type="term" value="F:DNA-binding transcription factor activity"/>
    <property type="evidence" value="ECO:0007669"/>
    <property type="project" value="InterPro"/>
</dbReference>
<dbReference type="PROSITE" id="PS00552">
    <property type="entry name" value="HTH_MERR_1"/>
    <property type="match status" value="1"/>
</dbReference>
<dbReference type="PANTHER" id="PTHR30204">
    <property type="entry name" value="REDOX-CYCLING DRUG-SENSING TRANSCRIPTIONAL ACTIVATOR SOXR"/>
    <property type="match status" value="1"/>
</dbReference>
<organism evidence="3 4">
    <name type="scientific">Agrococcus baldri</name>
    <dbReference type="NCBI Taxonomy" id="153730"/>
    <lineage>
        <taxon>Bacteria</taxon>
        <taxon>Bacillati</taxon>
        <taxon>Actinomycetota</taxon>
        <taxon>Actinomycetes</taxon>
        <taxon>Micrococcales</taxon>
        <taxon>Microbacteriaceae</taxon>
        <taxon>Agrococcus</taxon>
    </lineage>
</organism>
<accession>A0AA94HLM3</accession>
<dbReference type="InterPro" id="IPR016024">
    <property type="entry name" value="ARM-type_fold"/>
</dbReference>
<dbReference type="InterPro" id="IPR000551">
    <property type="entry name" value="MerR-type_HTH_dom"/>
</dbReference>
<evidence type="ECO:0000259" key="2">
    <source>
        <dbReference type="PROSITE" id="PS50937"/>
    </source>
</evidence>
<feature type="domain" description="HTH merR-type" evidence="2">
    <location>
        <begin position="1"/>
        <end position="69"/>
    </location>
</feature>
<dbReference type="InterPro" id="IPR011989">
    <property type="entry name" value="ARM-like"/>
</dbReference>
<reference evidence="3 4" key="1">
    <citation type="submission" date="2016-10" db="EMBL/GenBank/DDBJ databases">
        <authorList>
            <person name="Varghese N."/>
            <person name="Submissions S."/>
        </authorList>
    </citation>
    <scope>NUCLEOTIDE SEQUENCE [LARGE SCALE GENOMIC DNA]</scope>
    <source>
        <strain evidence="3 4">IAM 15147</strain>
    </source>
</reference>
<keyword evidence="1 3" id="KW-0238">DNA-binding</keyword>
<proteinExistence type="predicted"/>
<dbReference type="InterPro" id="IPR009061">
    <property type="entry name" value="DNA-bd_dom_put_sf"/>
</dbReference>
<dbReference type="SUPFAM" id="SSF48371">
    <property type="entry name" value="ARM repeat"/>
    <property type="match status" value="1"/>
</dbReference>
<evidence type="ECO:0000256" key="1">
    <source>
        <dbReference type="ARBA" id="ARBA00023125"/>
    </source>
</evidence>
<evidence type="ECO:0000313" key="4">
    <source>
        <dbReference type="Proteomes" id="UP000198506"/>
    </source>
</evidence>
<dbReference type="Pfam" id="PF13646">
    <property type="entry name" value="HEAT_2"/>
    <property type="match status" value="1"/>
</dbReference>
<dbReference type="PROSITE" id="PS50937">
    <property type="entry name" value="HTH_MERR_2"/>
    <property type="match status" value="1"/>
</dbReference>
<dbReference type="SUPFAM" id="SSF46955">
    <property type="entry name" value="Putative DNA-binding domain"/>
    <property type="match status" value="1"/>
</dbReference>
<protein>
    <submittedName>
        <fullName evidence="3">DNA-binding transcriptional regulator, MerR family</fullName>
    </submittedName>
</protein>
<gene>
    <name evidence="3" type="ORF">SAMN04487783_1073</name>
</gene>
<dbReference type="Proteomes" id="UP000198506">
    <property type="component" value="Unassembled WGS sequence"/>
</dbReference>
<evidence type="ECO:0000313" key="3">
    <source>
        <dbReference type="EMBL" id="SFS08260.1"/>
    </source>
</evidence>
<dbReference type="InterPro" id="IPR004155">
    <property type="entry name" value="PBS_lyase_HEAT"/>
</dbReference>
<comment type="caution">
    <text evidence="3">The sequence shown here is derived from an EMBL/GenBank/DDBJ whole genome shotgun (WGS) entry which is preliminary data.</text>
</comment>
<dbReference type="InterPro" id="IPR047057">
    <property type="entry name" value="MerR_fam"/>
</dbReference>
<sequence>MLIGEVARRSGVSSRMLRHYDRLGLVVPSARTSGGYREYARADVERLLRVEALRTLGLSLGEIGALLDDERSSPAALVPRLIAQAEARIAHERQLLARLRGIEQAGSTDWEGALQIVSLLRGLGSEQPLDRQRAALDAGTGGTLGGIALAEAVLGEQEQNVAGTLRWALAAGDAAAALPPLAAALASAELEVRRRAVDALADLRGPGADATLRVALEDADPVVRGRAALALAGRGDHAAEPVLVAMVVEGERDVDAAEALASLAEATGPEPSIRHLVARLEGAGPEVRRRIAQALIELPGPVATAALRRLAGDDEPGVAMTARAALRLLG</sequence>
<dbReference type="SMART" id="SM00567">
    <property type="entry name" value="EZ_HEAT"/>
    <property type="match status" value="3"/>
</dbReference>
<dbReference type="GO" id="GO:0003677">
    <property type="term" value="F:DNA binding"/>
    <property type="evidence" value="ECO:0007669"/>
    <property type="project" value="UniProtKB-KW"/>
</dbReference>
<dbReference type="EMBL" id="FOZN01000002">
    <property type="protein sequence ID" value="SFS08260.1"/>
    <property type="molecule type" value="Genomic_DNA"/>
</dbReference>
<dbReference type="Gene3D" id="1.10.1660.10">
    <property type="match status" value="1"/>
</dbReference>